<evidence type="ECO:0000256" key="13">
    <source>
        <dbReference type="PIRNR" id="PIRNR002811"/>
    </source>
</evidence>
<dbReference type="GO" id="GO:0000428">
    <property type="term" value="C:DNA-directed RNA polymerase complex"/>
    <property type="evidence" value="ECO:0007669"/>
    <property type="project" value="UniProtKB-KW"/>
</dbReference>
<keyword evidence="8 12" id="KW-0862">Zinc</keyword>
<dbReference type="InterPro" id="IPR006171">
    <property type="entry name" value="TOPRIM_dom"/>
</dbReference>
<dbReference type="InterPro" id="IPR037068">
    <property type="entry name" value="DNA_primase_core_N_sf"/>
</dbReference>
<comment type="catalytic activity">
    <reaction evidence="12">
        <text>ssDNA + n NTP = ssDNA/pppN(pN)n-1 hybrid + (n-1) diphosphate.</text>
        <dbReference type="EC" id="2.7.7.101"/>
    </reaction>
</comment>
<evidence type="ECO:0000256" key="8">
    <source>
        <dbReference type="ARBA" id="ARBA00022833"/>
    </source>
</evidence>
<evidence type="ECO:0000256" key="2">
    <source>
        <dbReference type="ARBA" id="ARBA00022515"/>
    </source>
</evidence>
<evidence type="ECO:0000256" key="9">
    <source>
        <dbReference type="ARBA" id="ARBA00022842"/>
    </source>
</evidence>
<keyword evidence="3 12" id="KW-0808">Transferase</keyword>
<comment type="cofactor">
    <cofactor evidence="12 13 14">
        <name>Zn(2+)</name>
        <dbReference type="ChEBI" id="CHEBI:29105"/>
    </cofactor>
    <text evidence="12 13 14">Binds 1 zinc ion per monomer.</text>
</comment>
<evidence type="ECO:0000256" key="5">
    <source>
        <dbReference type="ARBA" id="ARBA00022705"/>
    </source>
</evidence>
<dbReference type="OrthoDB" id="9803773at2"/>
<dbReference type="Gene3D" id="3.40.1360.10">
    <property type="match status" value="1"/>
</dbReference>
<dbReference type="KEGG" id="fsa:C5Q98_02970"/>
<feature type="zinc finger region" description="CHC2-type" evidence="12 14">
    <location>
        <begin position="40"/>
        <end position="64"/>
    </location>
</feature>
<gene>
    <name evidence="12" type="primary">dnaG</name>
    <name evidence="17" type="ORF">C5Q98_02970</name>
</gene>
<reference evidence="18" key="1">
    <citation type="submission" date="2018-02" db="EMBL/GenBank/DDBJ databases">
        <authorList>
            <person name="Holder M.E."/>
            <person name="Ajami N.J."/>
            <person name="Petrosino J.F."/>
        </authorList>
    </citation>
    <scope>NUCLEOTIDE SEQUENCE [LARGE SCALE GENOMIC DNA]</scope>
    <source>
        <strain evidence="18">CCUG 47711</strain>
    </source>
</reference>
<evidence type="ECO:0000313" key="17">
    <source>
        <dbReference type="EMBL" id="AVM42257.1"/>
    </source>
</evidence>
<sequence length="632" mass="72707">MARIPDSTIAEVKDRSDIVDIISRYVNFTKKSGANNFALCPFHSESTPSFSVNSNKQIFHCFGCHKGGDVITFIMDIEHLNYPETIKFLGDIVGVEVSLENEDDEKYQEAKKFKERLLELNTEAARYYFSQLNQDAGKVARSYLNKRGISVSTARRFGLGYADESWQGLYDHIVKKGFSPNEIEASGLFRKNKHNRWYDLFRNRLMFPIIDAMGGIIAFGGRVLDDSLPKYVNSPENKLYTKGKHVYGLNIAKRTKSDSLIVVEGYMDCISLHQAGFDQAVATLGTAMTTQQASLLRKYREKIILAYDMDSAGRTASLHNIDILEDKGVKAFVLNLPDSKDPDEYLKKHSAADLKLVLDEAMEALDYKFSYAKNLATQDGFLNKLEYQDLALDVISEINNAVVRELSIKRLSNEINISEESLNQVLSIKLQNKANDSQKAFNRNRFRREVNNKLNESETENNENNRNNNALSSEAPAKKNIVVSNLELQTLYLLAANPDIYEQSEIKLNKKWFRAKEMRDFIEKFLSSDQMDINTLVNYLNQEDDELREVINTGISRYLIEENQDNYQETKINLKRSLYNLKLDFLTRISNYYSNQLDKTTDPNEIKSIRENFIKVRKEKNETEDYIKKNLR</sequence>
<keyword evidence="7 12" id="KW-0863">Zinc-finger</keyword>
<keyword evidence="5 12" id="KW-0235">DNA replication</keyword>
<dbReference type="InterPro" id="IPR034151">
    <property type="entry name" value="TOPRIM_DnaG_bac"/>
</dbReference>
<evidence type="ECO:0000256" key="1">
    <source>
        <dbReference type="ARBA" id="ARBA00022478"/>
    </source>
</evidence>
<dbReference type="AlphaFoldDB" id="A0A2S0KML9"/>
<evidence type="ECO:0000256" key="4">
    <source>
        <dbReference type="ARBA" id="ARBA00022695"/>
    </source>
</evidence>
<protein>
    <recommendedName>
        <fullName evidence="12 13">DNA primase</fullName>
        <ecNumber evidence="12">2.7.7.101</ecNumber>
    </recommendedName>
</protein>
<dbReference type="InterPro" id="IPR036977">
    <property type="entry name" value="DNA_primase_Znf_CHC2"/>
</dbReference>
<evidence type="ECO:0000256" key="15">
    <source>
        <dbReference type="SAM" id="MobiDB-lite"/>
    </source>
</evidence>
<evidence type="ECO:0000256" key="10">
    <source>
        <dbReference type="ARBA" id="ARBA00023125"/>
    </source>
</evidence>
<dbReference type="SUPFAM" id="SSF56731">
    <property type="entry name" value="DNA primase core"/>
    <property type="match status" value="1"/>
</dbReference>
<dbReference type="SMART" id="SM00493">
    <property type="entry name" value="TOPRIM"/>
    <property type="match status" value="1"/>
</dbReference>
<comment type="domain">
    <text evidence="12">Contains an N-terminal zinc-binding domain, a central core domain that contains the primase activity, and a C-terminal DnaB-binding domain.</text>
</comment>
<dbReference type="Proteomes" id="UP000237947">
    <property type="component" value="Chromosome"/>
</dbReference>
<organism evidence="17 18">
    <name type="scientific">Fastidiosipila sanguinis</name>
    <dbReference type="NCBI Taxonomy" id="236753"/>
    <lineage>
        <taxon>Bacteria</taxon>
        <taxon>Bacillati</taxon>
        <taxon>Bacillota</taxon>
        <taxon>Clostridia</taxon>
        <taxon>Eubacteriales</taxon>
        <taxon>Oscillospiraceae</taxon>
        <taxon>Fastidiosipila</taxon>
    </lineage>
</organism>
<keyword evidence="1 12" id="KW-0240">DNA-directed RNA polymerase</keyword>
<proteinExistence type="inferred from homology"/>
<dbReference type="FunFam" id="3.90.580.10:FF:000001">
    <property type="entry name" value="DNA primase"/>
    <property type="match status" value="1"/>
</dbReference>
<dbReference type="FunFam" id="3.90.980.10:FF:000001">
    <property type="entry name" value="DNA primase"/>
    <property type="match status" value="1"/>
</dbReference>
<dbReference type="InterPro" id="IPR013264">
    <property type="entry name" value="DNAG_N"/>
</dbReference>
<dbReference type="CDD" id="cd03364">
    <property type="entry name" value="TOPRIM_DnaG_primases"/>
    <property type="match status" value="1"/>
</dbReference>
<accession>A0A2S0KML9</accession>
<comment type="subunit">
    <text evidence="12">Monomer. Interacts with DnaB.</text>
</comment>
<dbReference type="InterPro" id="IPR030846">
    <property type="entry name" value="DnaG_bac"/>
</dbReference>
<keyword evidence="4 12" id="KW-0548">Nucleotidyltransferase</keyword>
<evidence type="ECO:0000256" key="6">
    <source>
        <dbReference type="ARBA" id="ARBA00022723"/>
    </source>
</evidence>
<dbReference type="PANTHER" id="PTHR30313">
    <property type="entry name" value="DNA PRIMASE"/>
    <property type="match status" value="1"/>
</dbReference>
<dbReference type="InterPro" id="IPR006295">
    <property type="entry name" value="DNA_primase_DnaG"/>
</dbReference>
<dbReference type="HAMAP" id="MF_00974">
    <property type="entry name" value="DNA_primase_DnaG"/>
    <property type="match status" value="1"/>
</dbReference>
<dbReference type="GO" id="GO:0003677">
    <property type="term" value="F:DNA binding"/>
    <property type="evidence" value="ECO:0007669"/>
    <property type="project" value="UniProtKB-KW"/>
</dbReference>
<evidence type="ECO:0000256" key="3">
    <source>
        <dbReference type="ARBA" id="ARBA00022679"/>
    </source>
</evidence>
<dbReference type="SMART" id="SM00400">
    <property type="entry name" value="ZnF_CHCC"/>
    <property type="match status" value="1"/>
</dbReference>
<keyword evidence="2 12" id="KW-0639">Primosome</keyword>
<evidence type="ECO:0000259" key="16">
    <source>
        <dbReference type="PROSITE" id="PS50880"/>
    </source>
</evidence>
<evidence type="ECO:0000256" key="14">
    <source>
        <dbReference type="PIRSR" id="PIRSR002811-1"/>
    </source>
</evidence>
<keyword evidence="10 12" id="KW-0238">DNA-binding</keyword>
<dbReference type="GO" id="GO:0003899">
    <property type="term" value="F:DNA-directed RNA polymerase activity"/>
    <property type="evidence" value="ECO:0007669"/>
    <property type="project" value="UniProtKB-UniRule"/>
</dbReference>
<dbReference type="GO" id="GO:0006269">
    <property type="term" value="P:DNA replication, synthesis of primer"/>
    <property type="evidence" value="ECO:0007669"/>
    <property type="project" value="UniProtKB-UniRule"/>
</dbReference>
<dbReference type="GO" id="GO:0008270">
    <property type="term" value="F:zinc ion binding"/>
    <property type="evidence" value="ECO:0007669"/>
    <property type="project" value="UniProtKB-UniRule"/>
</dbReference>
<keyword evidence="18" id="KW-1185">Reference proteome</keyword>
<comment type="function">
    <text evidence="12 13">RNA polymerase that catalyzes the synthesis of short RNA molecules used as primers for DNA polymerase during DNA replication.</text>
</comment>
<dbReference type="InterPro" id="IPR002694">
    <property type="entry name" value="Znf_CHC2"/>
</dbReference>
<dbReference type="Pfam" id="PF10410">
    <property type="entry name" value="DnaB_bind"/>
    <property type="match status" value="1"/>
</dbReference>
<dbReference type="SUPFAM" id="SSF57783">
    <property type="entry name" value="Zinc beta-ribbon"/>
    <property type="match status" value="1"/>
</dbReference>
<comment type="similarity">
    <text evidence="12 13">Belongs to the DnaG primase family.</text>
</comment>
<feature type="region of interest" description="Disordered" evidence="15">
    <location>
        <begin position="453"/>
        <end position="473"/>
    </location>
</feature>
<dbReference type="Pfam" id="PF08275">
    <property type="entry name" value="DNAG_N"/>
    <property type="match status" value="1"/>
</dbReference>
<dbReference type="PANTHER" id="PTHR30313:SF2">
    <property type="entry name" value="DNA PRIMASE"/>
    <property type="match status" value="1"/>
</dbReference>
<evidence type="ECO:0000256" key="7">
    <source>
        <dbReference type="ARBA" id="ARBA00022771"/>
    </source>
</evidence>
<dbReference type="InterPro" id="IPR050219">
    <property type="entry name" value="DnaG_primase"/>
</dbReference>
<dbReference type="Gene3D" id="3.90.580.10">
    <property type="entry name" value="Zinc finger, CHC2-type domain"/>
    <property type="match status" value="1"/>
</dbReference>
<evidence type="ECO:0000256" key="11">
    <source>
        <dbReference type="ARBA" id="ARBA00023163"/>
    </source>
</evidence>
<dbReference type="Pfam" id="PF01807">
    <property type="entry name" value="Zn_ribbon_DnaG"/>
    <property type="match status" value="1"/>
</dbReference>
<dbReference type="EC" id="2.7.7.101" evidence="12"/>
<name>A0A2S0KML9_9FIRM</name>
<dbReference type="PIRSF" id="PIRSF002811">
    <property type="entry name" value="DnaG"/>
    <property type="match status" value="1"/>
</dbReference>
<evidence type="ECO:0000256" key="12">
    <source>
        <dbReference type="HAMAP-Rule" id="MF_00974"/>
    </source>
</evidence>
<keyword evidence="6 12" id="KW-0479">Metal-binding</keyword>
<feature type="domain" description="Toprim" evidence="16">
    <location>
        <begin position="258"/>
        <end position="339"/>
    </location>
</feature>
<keyword evidence="11 12" id="KW-0804">Transcription</keyword>
<dbReference type="Pfam" id="PF13155">
    <property type="entry name" value="Toprim_2"/>
    <property type="match status" value="1"/>
</dbReference>
<dbReference type="EMBL" id="CP027226">
    <property type="protein sequence ID" value="AVM42257.1"/>
    <property type="molecule type" value="Genomic_DNA"/>
</dbReference>
<dbReference type="GO" id="GO:1990077">
    <property type="term" value="C:primosome complex"/>
    <property type="evidence" value="ECO:0007669"/>
    <property type="project" value="UniProtKB-KW"/>
</dbReference>
<dbReference type="PROSITE" id="PS50880">
    <property type="entry name" value="TOPRIM"/>
    <property type="match status" value="1"/>
</dbReference>
<keyword evidence="9" id="KW-0460">Magnesium</keyword>
<dbReference type="Gene3D" id="3.90.980.10">
    <property type="entry name" value="DNA primase, catalytic core, N-terminal domain"/>
    <property type="match status" value="1"/>
</dbReference>
<dbReference type="InterPro" id="IPR019475">
    <property type="entry name" value="DNA_primase_DnaB-bd"/>
</dbReference>
<dbReference type="NCBIfam" id="TIGR01391">
    <property type="entry name" value="dnaG"/>
    <property type="match status" value="1"/>
</dbReference>
<dbReference type="GO" id="GO:0005737">
    <property type="term" value="C:cytoplasm"/>
    <property type="evidence" value="ECO:0007669"/>
    <property type="project" value="TreeGrafter"/>
</dbReference>
<dbReference type="RefSeq" id="WP_106012240.1">
    <property type="nucleotide sequence ID" value="NZ_CP027226.1"/>
</dbReference>
<evidence type="ECO:0000313" key="18">
    <source>
        <dbReference type="Proteomes" id="UP000237947"/>
    </source>
</evidence>